<accession>G7VF43</accession>
<dbReference type="Gene3D" id="1.20.120.580">
    <property type="entry name" value="bsu32300-like"/>
    <property type="match status" value="1"/>
</dbReference>
<proteinExistence type="predicted"/>
<sequence>MRGDLLLPLGRFPDPPGKDQGSGEVCGVAMGKIASLIALVKRNLETLDELVRRHGAAEVVEDYGLLNASLHLMQAAIQTLIDAAHLLVELGAEPPSRYSDVPSALAQHGLLNSNLVQKGNFLETSWSTATGLRAGSEDSRGGPI</sequence>
<dbReference type="GO" id="GO:0004540">
    <property type="term" value="F:RNA nuclease activity"/>
    <property type="evidence" value="ECO:0007669"/>
    <property type="project" value="InterPro"/>
</dbReference>
<dbReference type="eggNOG" id="arCOG02108">
    <property type="taxonomic scope" value="Archaea"/>
</dbReference>
<evidence type="ECO:0000313" key="2">
    <source>
        <dbReference type="EMBL" id="AET31659.1"/>
    </source>
</evidence>
<keyword evidence="3" id="KW-1185">Reference proteome</keyword>
<evidence type="ECO:0000313" key="3">
    <source>
        <dbReference type="Proteomes" id="UP000005867"/>
    </source>
</evidence>
<dbReference type="EMBL" id="CP003098">
    <property type="protein sequence ID" value="AET31659.1"/>
    <property type="molecule type" value="Genomic_DNA"/>
</dbReference>
<name>G7VF43_9CREN</name>
<dbReference type="InterPro" id="IPR037038">
    <property type="entry name" value="HepT-like_sf"/>
</dbReference>
<organism evidence="2 3">
    <name type="scientific">Pyrobaculum ferrireducens</name>
    <dbReference type="NCBI Taxonomy" id="1104324"/>
    <lineage>
        <taxon>Archaea</taxon>
        <taxon>Thermoproteota</taxon>
        <taxon>Thermoprotei</taxon>
        <taxon>Thermoproteales</taxon>
        <taxon>Thermoproteaceae</taxon>
        <taxon>Pyrobaculum</taxon>
    </lineage>
</organism>
<evidence type="ECO:0000256" key="1">
    <source>
        <dbReference type="SAM" id="MobiDB-lite"/>
    </source>
</evidence>
<dbReference type="KEGG" id="pyr:P186_0198"/>
<dbReference type="STRING" id="1104324.P186_0198"/>
<gene>
    <name evidence="2" type="ORF">P186_0198</name>
</gene>
<dbReference type="AlphaFoldDB" id="G7VF43"/>
<reference evidence="2 3" key="1">
    <citation type="journal article" date="2012" name="J. Bacteriol.">
        <title>Complete genome sequence of strain 1860, a crenarchaeon of the genus pyrobaculum able to grow with various electron acceptors.</title>
        <authorList>
            <person name="Mardanov A.V."/>
            <person name="Gumerov V.M."/>
            <person name="Slobodkina G.B."/>
            <person name="Beletsky A.V."/>
            <person name="Bonch-Osmolovskaya E.A."/>
            <person name="Ravin N.V."/>
            <person name="Skryabin K.G."/>
        </authorList>
    </citation>
    <scope>NUCLEOTIDE SEQUENCE [LARGE SCALE GENOMIC DNA]</scope>
    <source>
        <strain evidence="2 3">1860</strain>
    </source>
</reference>
<feature type="region of interest" description="Disordered" evidence="1">
    <location>
        <begin position="1"/>
        <end position="21"/>
    </location>
</feature>
<protein>
    <recommendedName>
        <fullName evidence="4">DUF86 domain-containing protein</fullName>
    </recommendedName>
</protein>
<dbReference type="BioCyc" id="PSP1104324:GJSN-191-MONOMER"/>
<evidence type="ECO:0008006" key="4">
    <source>
        <dbReference type="Google" id="ProtNLM"/>
    </source>
</evidence>
<dbReference type="Proteomes" id="UP000005867">
    <property type="component" value="Chromosome"/>
</dbReference>
<dbReference type="GO" id="GO:0110001">
    <property type="term" value="C:toxin-antitoxin complex"/>
    <property type="evidence" value="ECO:0007669"/>
    <property type="project" value="InterPro"/>
</dbReference>
<dbReference type="GO" id="GO:0016787">
    <property type="term" value="F:hydrolase activity"/>
    <property type="evidence" value="ECO:0007669"/>
    <property type="project" value="UniProtKB-KW"/>
</dbReference>
<dbReference type="HOGENOM" id="CLU_1792203_0_0_2"/>